<keyword evidence="6" id="KW-0809">Transit peptide</keyword>
<dbReference type="InterPro" id="IPR023170">
    <property type="entry name" value="HhH_base_excis_C"/>
</dbReference>
<dbReference type="PANTHER" id="PTHR43286">
    <property type="entry name" value="ENDONUCLEASE III-LIKE PROTEIN 1"/>
    <property type="match status" value="1"/>
</dbReference>
<keyword evidence="7" id="KW-0408">Iron</keyword>
<reference evidence="16" key="1">
    <citation type="submission" date="2020-05" db="UniProtKB">
        <authorList>
            <consortium name="EnsemblMetazoa"/>
        </authorList>
    </citation>
    <scope>IDENTIFICATION</scope>
    <source>
        <strain evidence="16">FUMOZ</strain>
    </source>
</reference>
<evidence type="ECO:0000256" key="5">
    <source>
        <dbReference type="ARBA" id="ARBA00022801"/>
    </source>
</evidence>
<evidence type="ECO:0000256" key="7">
    <source>
        <dbReference type="ARBA" id="ARBA00023004"/>
    </source>
</evidence>
<dbReference type="CDD" id="cd00056">
    <property type="entry name" value="ENDO3c"/>
    <property type="match status" value="1"/>
</dbReference>
<dbReference type="PANTHER" id="PTHR43286:SF1">
    <property type="entry name" value="ENDONUCLEASE III-LIKE PROTEIN 1"/>
    <property type="match status" value="1"/>
</dbReference>
<dbReference type="AlphaFoldDB" id="A0A182R3N6"/>
<dbReference type="VEuPathDB" id="VectorBase:AFUN2_013659"/>
<dbReference type="InterPro" id="IPR000445">
    <property type="entry name" value="HhH_motif"/>
</dbReference>
<dbReference type="Pfam" id="PF00633">
    <property type="entry name" value="HHH"/>
    <property type="match status" value="1"/>
</dbReference>
<comment type="similarity">
    <text evidence="1 13">Belongs to the Nth/MutY family.</text>
</comment>
<dbReference type="GO" id="GO:0006285">
    <property type="term" value="P:base-excision repair, AP site formation"/>
    <property type="evidence" value="ECO:0007669"/>
    <property type="project" value="UniProtKB-UniRule"/>
</dbReference>
<evidence type="ECO:0000313" key="16">
    <source>
        <dbReference type="EnsemblMetazoa" id="AFUN000777-PA"/>
    </source>
</evidence>
<evidence type="ECO:0000256" key="1">
    <source>
        <dbReference type="ARBA" id="ARBA00008343"/>
    </source>
</evidence>
<comment type="catalytic activity">
    <reaction evidence="12 13">
        <text>2'-deoxyribonucleotide-(2'-deoxyribose 5'-phosphate)-2'-deoxyribonucleotide-DNA = a 3'-end 2'-deoxyribonucleotide-(2,3-dehydro-2,3-deoxyribose 5'-phosphate)-DNA + a 5'-end 5'-phospho-2'-deoxyribonucleoside-DNA + H(+)</text>
        <dbReference type="Rhea" id="RHEA:66592"/>
        <dbReference type="Rhea" id="RHEA-COMP:13180"/>
        <dbReference type="Rhea" id="RHEA-COMP:16897"/>
        <dbReference type="Rhea" id="RHEA-COMP:17067"/>
        <dbReference type="ChEBI" id="CHEBI:15378"/>
        <dbReference type="ChEBI" id="CHEBI:136412"/>
        <dbReference type="ChEBI" id="CHEBI:157695"/>
        <dbReference type="ChEBI" id="CHEBI:167181"/>
        <dbReference type="EC" id="4.2.99.18"/>
    </reaction>
</comment>
<accession>A0A182R3N6</accession>
<keyword evidence="11 13" id="KW-0326">Glycosidase</keyword>
<dbReference type="GO" id="GO:0000703">
    <property type="term" value="F:oxidized pyrimidine nucleobase lesion DNA N-glycosylase activity"/>
    <property type="evidence" value="ECO:0007669"/>
    <property type="project" value="UniProtKB-UniRule"/>
</dbReference>
<keyword evidence="9 13" id="KW-0234">DNA repair</keyword>
<evidence type="ECO:0000256" key="6">
    <source>
        <dbReference type="ARBA" id="ARBA00022946"/>
    </source>
</evidence>
<evidence type="ECO:0000256" key="8">
    <source>
        <dbReference type="ARBA" id="ARBA00023014"/>
    </source>
</evidence>
<dbReference type="FunFam" id="1.10.340.30:FF:000005">
    <property type="entry name" value="Endonuclease III-like protein 1"/>
    <property type="match status" value="1"/>
</dbReference>
<dbReference type="InterPro" id="IPR004036">
    <property type="entry name" value="Endonuclease-III-like_CS2"/>
</dbReference>
<dbReference type="EC" id="4.2.99.18" evidence="13"/>
<evidence type="ECO:0000256" key="11">
    <source>
        <dbReference type="ARBA" id="ARBA00023295"/>
    </source>
</evidence>
<evidence type="ECO:0000259" key="15">
    <source>
        <dbReference type="SMART" id="SM00478"/>
    </source>
</evidence>
<evidence type="ECO:0000256" key="13">
    <source>
        <dbReference type="HAMAP-Rule" id="MF_03183"/>
    </source>
</evidence>
<comment type="caution">
    <text evidence="13">Lacks conserved residue(s) required for the propagation of feature annotation.</text>
</comment>
<dbReference type="HAMAP" id="MF_03183">
    <property type="entry name" value="Endonuclease_III_Nth"/>
    <property type="match status" value="1"/>
</dbReference>
<evidence type="ECO:0000256" key="9">
    <source>
        <dbReference type="ARBA" id="ARBA00023204"/>
    </source>
</evidence>
<dbReference type="GO" id="GO:0046872">
    <property type="term" value="F:metal ion binding"/>
    <property type="evidence" value="ECO:0007669"/>
    <property type="project" value="UniProtKB-KW"/>
</dbReference>
<keyword evidence="2" id="KW-0004">4Fe-4S</keyword>
<dbReference type="PROSITE" id="PS01155">
    <property type="entry name" value="ENDONUCLEASE_III_2"/>
    <property type="match status" value="1"/>
</dbReference>
<dbReference type="InterPro" id="IPR030841">
    <property type="entry name" value="NTH1"/>
</dbReference>
<dbReference type="InterPro" id="IPR011257">
    <property type="entry name" value="DNA_glycosylase"/>
</dbReference>
<keyword evidence="3" id="KW-0479">Metal-binding</keyword>
<dbReference type="Gene3D" id="1.10.1670.10">
    <property type="entry name" value="Helix-hairpin-Helix base-excision DNA repair enzymes (C-terminal)"/>
    <property type="match status" value="1"/>
</dbReference>
<keyword evidence="13" id="KW-0496">Mitochondrion</keyword>
<proteinExistence type="inferred from homology"/>
<keyword evidence="4 13" id="KW-0227">DNA damage</keyword>
<dbReference type="GO" id="GO:0006289">
    <property type="term" value="P:nucleotide-excision repair"/>
    <property type="evidence" value="ECO:0007669"/>
    <property type="project" value="TreeGrafter"/>
</dbReference>
<dbReference type="InterPro" id="IPR003265">
    <property type="entry name" value="HhH-GPD_domain"/>
</dbReference>
<organism evidence="16">
    <name type="scientific">Anopheles funestus</name>
    <name type="common">African malaria mosquito</name>
    <dbReference type="NCBI Taxonomy" id="62324"/>
    <lineage>
        <taxon>Eukaryota</taxon>
        <taxon>Metazoa</taxon>
        <taxon>Ecdysozoa</taxon>
        <taxon>Arthropoda</taxon>
        <taxon>Hexapoda</taxon>
        <taxon>Insecta</taxon>
        <taxon>Pterygota</taxon>
        <taxon>Neoptera</taxon>
        <taxon>Endopterygota</taxon>
        <taxon>Diptera</taxon>
        <taxon>Nematocera</taxon>
        <taxon>Culicoidea</taxon>
        <taxon>Culicidae</taxon>
        <taxon>Anophelinae</taxon>
        <taxon>Anopheles</taxon>
    </lineage>
</organism>
<dbReference type="VEuPathDB" id="VectorBase:AFUN000777"/>
<dbReference type="GO" id="GO:0140078">
    <property type="term" value="F:class I DNA-(apurinic or apyrimidinic site) endonuclease activity"/>
    <property type="evidence" value="ECO:0007669"/>
    <property type="project" value="UniProtKB-EC"/>
</dbReference>
<evidence type="ECO:0000256" key="14">
    <source>
        <dbReference type="SAM" id="MobiDB-lite"/>
    </source>
</evidence>
<dbReference type="GO" id="GO:0051539">
    <property type="term" value="F:4 iron, 4 sulfur cluster binding"/>
    <property type="evidence" value="ECO:0007669"/>
    <property type="project" value="UniProtKB-KW"/>
</dbReference>
<feature type="region of interest" description="Disordered" evidence="14">
    <location>
        <begin position="439"/>
        <end position="458"/>
    </location>
</feature>
<feature type="compositionally biased region" description="Basic and acidic residues" evidence="14">
    <location>
        <begin position="447"/>
        <end position="458"/>
    </location>
</feature>
<evidence type="ECO:0000256" key="12">
    <source>
        <dbReference type="ARBA" id="ARBA00044632"/>
    </source>
</evidence>
<dbReference type="Gene3D" id="1.10.340.30">
    <property type="entry name" value="Hypothetical protein, domain 2"/>
    <property type="match status" value="1"/>
</dbReference>
<dbReference type="GO" id="GO:0005634">
    <property type="term" value="C:nucleus"/>
    <property type="evidence" value="ECO:0007669"/>
    <property type="project" value="UniProtKB-SubCell"/>
</dbReference>
<name>A0A182R3N6_ANOFN</name>
<keyword evidence="13" id="KW-0539">Nucleus</keyword>
<dbReference type="SUPFAM" id="SSF48150">
    <property type="entry name" value="DNA-glycosylase"/>
    <property type="match status" value="1"/>
</dbReference>
<keyword evidence="8" id="KW-0411">Iron-sulfur</keyword>
<dbReference type="GO" id="GO:0005739">
    <property type="term" value="C:mitochondrion"/>
    <property type="evidence" value="ECO:0007669"/>
    <property type="project" value="UniProtKB-SubCell"/>
</dbReference>
<dbReference type="Pfam" id="PF00730">
    <property type="entry name" value="HhH-GPD"/>
    <property type="match status" value="1"/>
</dbReference>
<gene>
    <name evidence="13" type="primary">NTH1</name>
</gene>
<keyword evidence="5 13" id="KW-0378">Hydrolase</keyword>
<evidence type="ECO:0000256" key="2">
    <source>
        <dbReference type="ARBA" id="ARBA00022485"/>
    </source>
</evidence>
<dbReference type="GO" id="GO:0003677">
    <property type="term" value="F:DNA binding"/>
    <property type="evidence" value="ECO:0007669"/>
    <property type="project" value="UniProtKB-UniRule"/>
</dbReference>
<comment type="function">
    <text evidence="13">Bifunctional DNA N-glycosylase with associated apurinic/apyrimidinic (AP) lyase function that catalyzes the first step in base excision repair (BER), the primary repair pathway for the repair of oxidative DNA damage. The DNA N-glycosylase activity releases the damaged DNA base from DNA by cleaving the N-glycosidic bond, leaving an AP site. The AP lyase activity cleaves the phosphodiester bond 3' to the AP site by a beta-elimination. Primarily recognizes and repairs oxidative base damage of pyrimidines.</text>
</comment>
<sequence length="458" mass="52101">MRFVCSSFCTLFRIMETKSPYFSPKKTRNFTKKAGLSLLQKATQNNKTVENRSNDDKSVPVLKVKAESSTQVASTIKRSGKRRLNNIRVNVASTANETIKMESCEADGCLQAVNVSGTLKTPEKQHNAEVNIGKGKPTETVNDPGFLNNIEDNVKLPDVKIKIEPSEEAEIMPQSTCEKTPVKQEQFDYLAPIKQENTDDQDDPSIAKETKWEPKNWRQMMENIREMRRANLAPVDTMGCDQFTQNTETVLPDRLKRYHCLVSLMLSSQTKDQANHECMLRLKKHGLTPESIVATESAVLQKLIYPVGFYKNKTRFIKEVSQILIDQYGGDIPNNIEGLLKLPGVGKKMAHLCMRSAWNIVTGIGVDTHVHRISNWLKWVPKETKNPEETRQALEKWLPYELWDEVNHLLVGFGQTICTSRFPRCNDCLNAPICPARGKQPMRSTPVKKEMKMEDLEF</sequence>
<comment type="subcellular location">
    <subcellularLocation>
        <location evidence="13">Nucleus</location>
    </subcellularLocation>
    <subcellularLocation>
        <location evidence="13">Mitochondrion</location>
    </subcellularLocation>
</comment>
<dbReference type="SMART" id="SM00478">
    <property type="entry name" value="ENDO3c"/>
    <property type="match status" value="1"/>
</dbReference>
<dbReference type="EnsemblMetazoa" id="AFUN000777-RA">
    <property type="protein sequence ID" value="AFUN000777-PA"/>
    <property type="gene ID" value="AFUN000777"/>
</dbReference>
<evidence type="ECO:0000256" key="4">
    <source>
        <dbReference type="ARBA" id="ARBA00022763"/>
    </source>
</evidence>
<protein>
    <recommendedName>
        <fullName evidence="13">Endonuclease III homolog</fullName>
        <ecNumber evidence="13">3.2.2.-</ecNumber>
        <ecNumber evidence="13">4.2.99.18</ecNumber>
    </recommendedName>
    <alternativeName>
        <fullName evidence="13">Bifunctional DNA N-glycosylase/DNA-(apurinic or apyrimidinic site) lyase</fullName>
        <shortName evidence="13">DNA glycosylase/AP lyase</shortName>
    </alternativeName>
</protein>
<dbReference type="STRING" id="62324.A0A182R3N6"/>
<evidence type="ECO:0000256" key="3">
    <source>
        <dbReference type="ARBA" id="ARBA00022723"/>
    </source>
</evidence>
<dbReference type="FunFam" id="1.10.1670.10:FF:000003">
    <property type="entry name" value="Endonuclease III homolog"/>
    <property type="match status" value="1"/>
</dbReference>
<feature type="domain" description="HhH-GPD" evidence="15">
    <location>
        <begin position="266"/>
        <end position="416"/>
    </location>
</feature>
<evidence type="ECO:0000256" key="10">
    <source>
        <dbReference type="ARBA" id="ARBA00023239"/>
    </source>
</evidence>
<keyword evidence="10 13" id="KW-0456">Lyase</keyword>
<dbReference type="EC" id="3.2.2.-" evidence="13"/>